<sequence length="286" mass="30153">MPTSANATKLANLVNPEVMGDMIAAGLPKAIKFTQICKIDNTLEGRPGSTITIPAFKYIGDAQDVAEGAAIDVSKLEASTAKVSVKKVGKAAEITDEAALSGYGDPVGETQRQLLMSIASKVDEDIVTALGTTTLTVTDTNEISYEGIVNGVDKFAEESDVSKVLFIHPEQLSKIRKDPAFIDKTKYGGDLMMTGAIGSICGCEVVVSRRVPKAGGNFTNFMVQMSAAATDGQPVMPAVTIYVKKAADVETDRDILAKTTVISAAEHYAVGLTNPAKVLKMTFKAV</sequence>
<organism evidence="1">
    <name type="scientific">Myoviridae sp. ct31P9</name>
    <dbReference type="NCBI Taxonomy" id="2827657"/>
    <lineage>
        <taxon>Viruses</taxon>
        <taxon>Duplodnaviria</taxon>
        <taxon>Heunggongvirae</taxon>
        <taxon>Uroviricota</taxon>
        <taxon>Caudoviricetes</taxon>
    </lineage>
</organism>
<dbReference type="Pfam" id="PF25209">
    <property type="entry name" value="Phage_capsid_4"/>
    <property type="match status" value="1"/>
</dbReference>
<dbReference type="EMBL" id="BK032738">
    <property type="protein sequence ID" value="DAF57717.1"/>
    <property type="molecule type" value="Genomic_DNA"/>
</dbReference>
<evidence type="ECO:0000313" key="1">
    <source>
        <dbReference type="EMBL" id="DAF57717.1"/>
    </source>
</evidence>
<dbReference type="NCBIfam" id="TIGR04387">
    <property type="entry name" value="capsid_maj_N4"/>
    <property type="match status" value="1"/>
</dbReference>
<protein>
    <submittedName>
        <fullName evidence="1">Major capsid protein</fullName>
    </submittedName>
</protein>
<reference evidence="1" key="1">
    <citation type="journal article" date="2021" name="Proc. Natl. Acad. Sci. U.S.A.">
        <title>A Catalog of Tens of Thousands of Viruses from Human Metagenomes Reveals Hidden Associations with Chronic Diseases.</title>
        <authorList>
            <person name="Tisza M.J."/>
            <person name="Buck C.B."/>
        </authorList>
    </citation>
    <scope>NUCLEOTIDE SEQUENCE</scope>
    <source>
        <strain evidence="1">Ct31P9</strain>
    </source>
</reference>
<dbReference type="SUPFAM" id="SSF56563">
    <property type="entry name" value="Major capsid protein gp5"/>
    <property type="match status" value="1"/>
</dbReference>
<proteinExistence type="predicted"/>
<name>A0A8S5T311_9CAUD</name>
<accession>A0A8S5T311</accession>